<dbReference type="Gene3D" id="1.10.10.2590">
    <property type="entry name" value="BEN domain"/>
    <property type="match status" value="1"/>
</dbReference>
<gene>
    <name evidence="9" type="ORF">MELIAE_LOCUS2848</name>
</gene>
<sequence>MEKIVVKRDPEELVDDYGDIWMNYVKPIQTSADQEMPSASGMAIKQEIKEESDDDKKYILTLPQRYLDLPAHCFGSKINDSDEEATNYDDQRKDFSCNIKEERDSDFSEDDKNSSHNGDNEEKYEDEAMFETKIEVEYNGVQYDEPGTDSEVVNKEILGKMVFPEARKDTQSDAINSLELLSASETDKPEEHDKNPQIQANDGEKYDVAIQDKITAVRERIDARKQLLAKNSKSTILSNKENNLKRKKDSELPKNKRKPELVTPENLDVQDKIKEMEETNSRLQIEVDLLKETLKQQNEKDANYREIINKMEHQLAKRDQLINDLNQENENSLKKITQLQEKQSSSSRQENFSVSSFVIRKNTKDSVGFVDENDYIYLGNFRWLPNRIYEMASHGFPTPSVFVYNMSVAVFGIKGLMTSTVSGKRSNARKNKEDDEHEFKKFDPDDILAIKSIFQYFLENNFVLTAAEIDNFVEKTKNYITRKGSSIKIDSRKPKRTLEPKKTVPKAQKQGEKDAIIAEIDINNCTQKEINDFSAQVTLLCDEESSEEQCLKSRVDEKKFFNCDLCPKKYHTQRSLLQHKKFFHNKDKQEHFKCGKCHYVTVIKDDFKKHVDVHEKKNFLKCHFCKYVAARTRSLNAHILSKHKLENEGENKIKITSKIHACTNCPYSTVIKRNFDEHVKVCLKLKLVKKYNCDICQYRTIRHSDLLRHLKTHYNIKELKCLFCSHQSSRKLNLDNHILTKHSNLLNESNMNFITSKVHCCQCCIYKTTNTGDLKKHLNSSH</sequence>
<keyword evidence="6" id="KW-0175">Coiled coil</keyword>
<name>A0A9P0AW58_BRAAE</name>
<dbReference type="OrthoDB" id="3561125at2759"/>
<evidence type="ECO:0000313" key="10">
    <source>
        <dbReference type="Proteomes" id="UP001154078"/>
    </source>
</evidence>
<feature type="compositionally biased region" description="Basic and acidic residues" evidence="7">
    <location>
        <begin position="242"/>
        <end position="260"/>
    </location>
</feature>
<dbReference type="EMBL" id="OV121142">
    <property type="protein sequence ID" value="CAH0549834.1"/>
    <property type="molecule type" value="Genomic_DNA"/>
</dbReference>
<evidence type="ECO:0000256" key="4">
    <source>
        <dbReference type="ARBA" id="ARBA00022833"/>
    </source>
</evidence>
<dbReference type="SMART" id="SM00355">
    <property type="entry name" value="ZnF_C2H2"/>
    <property type="match status" value="7"/>
</dbReference>
<proteinExistence type="predicted"/>
<dbReference type="PROSITE" id="PS50157">
    <property type="entry name" value="ZINC_FINGER_C2H2_2"/>
    <property type="match status" value="2"/>
</dbReference>
<dbReference type="Proteomes" id="UP001154078">
    <property type="component" value="Chromosome 11"/>
</dbReference>
<organism evidence="9 10">
    <name type="scientific">Brassicogethes aeneus</name>
    <name type="common">Rape pollen beetle</name>
    <name type="synonym">Meligethes aeneus</name>
    <dbReference type="NCBI Taxonomy" id="1431903"/>
    <lineage>
        <taxon>Eukaryota</taxon>
        <taxon>Metazoa</taxon>
        <taxon>Ecdysozoa</taxon>
        <taxon>Arthropoda</taxon>
        <taxon>Hexapoda</taxon>
        <taxon>Insecta</taxon>
        <taxon>Pterygota</taxon>
        <taxon>Neoptera</taxon>
        <taxon>Endopterygota</taxon>
        <taxon>Coleoptera</taxon>
        <taxon>Polyphaga</taxon>
        <taxon>Cucujiformia</taxon>
        <taxon>Nitidulidae</taxon>
        <taxon>Meligethinae</taxon>
        <taxon>Brassicogethes</taxon>
    </lineage>
</organism>
<evidence type="ECO:0000256" key="1">
    <source>
        <dbReference type="ARBA" id="ARBA00022723"/>
    </source>
</evidence>
<feature type="region of interest" description="Disordered" evidence="7">
    <location>
        <begin position="182"/>
        <end position="205"/>
    </location>
</feature>
<dbReference type="AlphaFoldDB" id="A0A9P0AW58"/>
<keyword evidence="1" id="KW-0479">Metal-binding</keyword>
<accession>A0A9P0AW58</accession>
<reference evidence="9" key="1">
    <citation type="submission" date="2021-12" db="EMBL/GenBank/DDBJ databases">
        <authorList>
            <person name="King R."/>
        </authorList>
    </citation>
    <scope>NUCLEOTIDE SEQUENCE</scope>
</reference>
<dbReference type="PANTHER" id="PTHR24379">
    <property type="entry name" value="KRAB AND ZINC FINGER DOMAIN-CONTAINING"/>
    <property type="match status" value="1"/>
</dbReference>
<feature type="compositionally biased region" description="Basic and acidic residues" evidence="7">
    <location>
        <begin position="89"/>
        <end position="121"/>
    </location>
</feature>
<evidence type="ECO:0000256" key="5">
    <source>
        <dbReference type="PROSITE-ProRule" id="PRU00042"/>
    </source>
</evidence>
<evidence type="ECO:0000259" key="8">
    <source>
        <dbReference type="PROSITE" id="PS50157"/>
    </source>
</evidence>
<dbReference type="SUPFAM" id="SSF57667">
    <property type="entry name" value="beta-beta-alpha zinc fingers"/>
    <property type="match status" value="1"/>
</dbReference>
<feature type="coiled-coil region" evidence="6">
    <location>
        <begin position="266"/>
        <end position="342"/>
    </location>
</feature>
<feature type="region of interest" description="Disordered" evidence="7">
    <location>
        <begin position="79"/>
        <end position="126"/>
    </location>
</feature>
<keyword evidence="4" id="KW-0862">Zinc</keyword>
<evidence type="ECO:0000256" key="2">
    <source>
        <dbReference type="ARBA" id="ARBA00022737"/>
    </source>
</evidence>
<keyword evidence="10" id="KW-1185">Reference proteome</keyword>
<dbReference type="PROSITE" id="PS00028">
    <property type="entry name" value="ZINC_FINGER_C2H2_1"/>
    <property type="match status" value="1"/>
</dbReference>
<evidence type="ECO:0000256" key="3">
    <source>
        <dbReference type="ARBA" id="ARBA00022771"/>
    </source>
</evidence>
<keyword evidence="3 5" id="KW-0863">Zinc-finger</keyword>
<feature type="compositionally biased region" description="Basic and acidic residues" evidence="7">
    <location>
        <begin position="185"/>
        <end position="195"/>
    </location>
</feature>
<dbReference type="InterPro" id="IPR036236">
    <property type="entry name" value="Znf_C2H2_sf"/>
</dbReference>
<evidence type="ECO:0000256" key="7">
    <source>
        <dbReference type="SAM" id="MobiDB-lite"/>
    </source>
</evidence>
<dbReference type="PANTHER" id="PTHR24379:SF121">
    <property type="entry name" value="C2H2-TYPE DOMAIN-CONTAINING PROTEIN"/>
    <property type="match status" value="1"/>
</dbReference>
<dbReference type="InterPro" id="IPR013087">
    <property type="entry name" value="Znf_C2H2_type"/>
</dbReference>
<dbReference type="Gene3D" id="3.30.160.60">
    <property type="entry name" value="Classic Zinc Finger"/>
    <property type="match status" value="2"/>
</dbReference>
<keyword evidence="2" id="KW-0677">Repeat</keyword>
<feature type="domain" description="C2H2-type" evidence="8">
    <location>
        <begin position="561"/>
        <end position="589"/>
    </location>
</feature>
<evidence type="ECO:0000313" key="9">
    <source>
        <dbReference type="EMBL" id="CAH0549834.1"/>
    </source>
</evidence>
<dbReference type="GO" id="GO:0008270">
    <property type="term" value="F:zinc ion binding"/>
    <property type="evidence" value="ECO:0007669"/>
    <property type="project" value="UniProtKB-KW"/>
</dbReference>
<feature type="region of interest" description="Disordered" evidence="7">
    <location>
        <begin position="238"/>
        <end position="265"/>
    </location>
</feature>
<evidence type="ECO:0000256" key="6">
    <source>
        <dbReference type="SAM" id="Coils"/>
    </source>
</evidence>
<feature type="domain" description="C2H2-type" evidence="8">
    <location>
        <begin position="691"/>
        <end position="718"/>
    </location>
</feature>
<protein>
    <recommendedName>
        <fullName evidence="8">C2H2-type domain-containing protein</fullName>
    </recommendedName>
</protein>